<organism evidence="3 4">
    <name type="scientific">Nocardia otitidiscaviarum</name>
    <dbReference type="NCBI Taxonomy" id="1823"/>
    <lineage>
        <taxon>Bacteria</taxon>
        <taxon>Bacillati</taxon>
        <taxon>Actinomycetota</taxon>
        <taxon>Actinomycetes</taxon>
        <taxon>Mycobacteriales</taxon>
        <taxon>Nocardiaceae</taxon>
        <taxon>Nocardia</taxon>
    </lineage>
</organism>
<dbReference type="InterPro" id="IPR032466">
    <property type="entry name" value="Metal_Hydrolase"/>
</dbReference>
<evidence type="ECO:0000313" key="4">
    <source>
        <dbReference type="Proteomes" id="UP000317039"/>
    </source>
</evidence>
<dbReference type="KEGG" id="nod:FOH10_15745"/>
<reference evidence="3 4" key="1">
    <citation type="submission" date="2019-07" db="EMBL/GenBank/DDBJ databases">
        <title>Complete Genome Sequence and Methylome Analysis of Nocardia otitidis-caviarum NEB252.</title>
        <authorList>
            <person name="Fomenkov A."/>
            <person name="Anton B.P."/>
            <person name="Vincze T."/>
            <person name="Roberts R.J."/>
        </authorList>
    </citation>
    <scope>NUCLEOTIDE SEQUENCE [LARGE SCALE GENOMIC DNA]</scope>
    <source>
        <strain evidence="3 4">NEB252</strain>
    </source>
</reference>
<dbReference type="InterPro" id="IPR050138">
    <property type="entry name" value="DHOase/Allantoinase_Hydrolase"/>
</dbReference>
<feature type="domain" description="Amidohydrolase-related" evidence="2">
    <location>
        <begin position="408"/>
        <end position="549"/>
    </location>
</feature>
<dbReference type="PANTHER" id="PTHR43668">
    <property type="entry name" value="ALLANTOINASE"/>
    <property type="match status" value="1"/>
</dbReference>
<dbReference type="SUPFAM" id="SSF51338">
    <property type="entry name" value="Composite domain of metallo-dependent hydrolases"/>
    <property type="match status" value="1"/>
</dbReference>
<dbReference type="SUPFAM" id="SSF51556">
    <property type="entry name" value="Metallo-dependent hydrolases"/>
    <property type="match status" value="1"/>
</dbReference>
<dbReference type="PANTHER" id="PTHR43668:SF2">
    <property type="entry name" value="ALLANTOINASE"/>
    <property type="match status" value="1"/>
</dbReference>
<dbReference type="EMBL" id="CP041695">
    <property type="protein sequence ID" value="QDP79944.1"/>
    <property type="molecule type" value="Genomic_DNA"/>
</dbReference>
<dbReference type="Gene3D" id="3.20.20.140">
    <property type="entry name" value="Metal-dependent hydrolases"/>
    <property type="match status" value="1"/>
</dbReference>
<evidence type="ECO:0000259" key="2">
    <source>
        <dbReference type="Pfam" id="PF01979"/>
    </source>
</evidence>
<dbReference type="GO" id="GO:0006145">
    <property type="term" value="P:purine nucleobase catabolic process"/>
    <property type="evidence" value="ECO:0007669"/>
    <property type="project" value="TreeGrafter"/>
</dbReference>
<dbReference type="InterPro" id="IPR006680">
    <property type="entry name" value="Amidohydro-rel"/>
</dbReference>
<feature type="region of interest" description="Disordered" evidence="1">
    <location>
        <begin position="1"/>
        <end position="45"/>
    </location>
</feature>
<gene>
    <name evidence="3" type="ORF">FOH10_15745</name>
</gene>
<dbReference type="Pfam" id="PF01979">
    <property type="entry name" value="Amidohydro_1"/>
    <property type="match status" value="1"/>
</dbReference>
<sequence length="570" mass="62559">MLELHHLGPEIRQQRRRQRSGEQCRHLQYPNSRQRSIHHSTPHPPPCVSQYETVPDVVALTVSASYCDDRRVGKDVSHRETGAVVATDLLIRNARVVRPGDPTTDHPEPVDIAVHDGVVTAVGPNQTVTDANRVVDAQGLLAFPGVVDAHQHWGIYRELSQDTETESRACAQGGVTTSLTYMRTGRYYLNRGGAYRDFVPEVLERMAGRSFVDHALHLAPMSAEHIAEIPSLVTDFGITAFKIFMFYGGHGLHGRSSDQADFLMLGPHERYDLAHFEFVMRAVQRARAELGPHISLSLHCETAEIMAAYTALVEREGALTGLRAYSASRPPHSEGLAITMASYLAHETGLANINLLHLSSAKAVAAALTMAAAFPHVDFRREVTIGHLLADVDTAHGIGGKVNPPLRERADVEALWRHLLAGEIDWVVSDHACCRDEQKFGDDRDDVFTAKSGFGGAEYLLPGLVGEGVKRGLPLSRIAELTSGNPARRYGLSGKGDIAAGHDADIVLIDPDARWTVRAADSESAQEYTPFEGFEMNARVTDVFLRGRRIFGDGRVQGDPYGTYLRRNPA</sequence>
<dbReference type="GO" id="GO:0005737">
    <property type="term" value="C:cytoplasm"/>
    <property type="evidence" value="ECO:0007669"/>
    <property type="project" value="TreeGrafter"/>
</dbReference>
<evidence type="ECO:0000256" key="1">
    <source>
        <dbReference type="SAM" id="MobiDB-lite"/>
    </source>
</evidence>
<evidence type="ECO:0000313" key="3">
    <source>
        <dbReference type="EMBL" id="QDP79944.1"/>
    </source>
</evidence>
<feature type="compositionally biased region" description="Basic and acidic residues" evidence="1">
    <location>
        <begin position="1"/>
        <end position="25"/>
    </location>
</feature>
<dbReference type="GO" id="GO:0004038">
    <property type="term" value="F:allantoinase activity"/>
    <property type="evidence" value="ECO:0007669"/>
    <property type="project" value="TreeGrafter"/>
</dbReference>
<dbReference type="InterPro" id="IPR011059">
    <property type="entry name" value="Metal-dep_hydrolase_composite"/>
</dbReference>
<protein>
    <submittedName>
        <fullName evidence="3">Dihydroorotase family protein</fullName>
    </submittedName>
</protein>
<dbReference type="AlphaFoldDB" id="A0A516NM14"/>
<accession>A0A516NM14</accession>
<name>A0A516NM14_9NOCA</name>
<proteinExistence type="predicted"/>
<dbReference type="Proteomes" id="UP000317039">
    <property type="component" value="Chromosome"/>
</dbReference>